<organism evidence="1">
    <name type="scientific">Ochrobactrum phage ORM_20</name>
    <dbReference type="NCBI Taxonomy" id="2985243"/>
    <lineage>
        <taxon>Viruses</taxon>
    </lineage>
</organism>
<evidence type="ECO:0000313" key="1">
    <source>
        <dbReference type="EMBL" id="CAI3971154.1"/>
    </source>
</evidence>
<accession>A0A9N6WS26</accession>
<gene>
    <name evidence="1" type="ORF">ORM20_00105</name>
</gene>
<dbReference type="EMBL" id="OX359470">
    <property type="protein sequence ID" value="CAI3971154.1"/>
    <property type="molecule type" value="Genomic_DNA"/>
</dbReference>
<sequence>MFERIKKSFQNKARIIQEKRESDAAVRAINSKTLELLEKRGILGALVVYEGKTHVAKLYKKDEFIALYRRYGMKKGFSSEAKIIYYSVKDDGVLISSASPYSQYFNKYATRMDIHTDEEEQDEIKRLCFLVELMTGEIRVVGAHQELKLMDYIHNTKVFDEEKGSIVWGYHENGTDIYVPFHAIKKYSHHLATKEWLEAQKENFDVAI</sequence>
<name>A0A9N6WS26_9VIRU</name>
<proteinExistence type="predicted"/>
<protein>
    <submittedName>
        <fullName evidence="1">Uncharacterized protein</fullName>
    </submittedName>
</protein>
<reference evidence="1" key="1">
    <citation type="submission" date="2022-10" db="EMBL/GenBank/DDBJ databases">
        <authorList>
            <person name="Meaden S."/>
        </authorList>
    </citation>
    <scope>NUCLEOTIDE SEQUENCE</scope>
</reference>